<evidence type="ECO:0000256" key="4">
    <source>
        <dbReference type="ARBA" id="ARBA00023002"/>
    </source>
</evidence>
<dbReference type="PANTHER" id="PTHR10173">
    <property type="entry name" value="METHIONINE SULFOXIDE REDUCTASE"/>
    <property type="match status" value="1"/>
</dbReference>
<dbReference type="GO" id="GO:0030091">
    <property type="term" value="P:protein repair"/>
    <property type="evidence" value="ECO:0007669"/>
    <property type="project" value="InterPro"/>
</dbReference>
<comment type="function">
    <text evidence="6">Methionine-sulfoxide reductase that specifically reduces methionine (R)-sulfoxide back to methionine. While in many cases methionine oxidation is the result of random oxidation following oxidative stress, methionine oxidation is also a post-translational modification that takes place on specific residues.</text>
</comment>
<feature type="domain" description="MsrB" evidence="7">
    <location>
        <begin position="64"/>
        <end position="185"/>
    </location>
</feature>
<keyword evidence="9" id="KW-1185">Reference proteome</keyword>
<keyword evidence="3 6" id="KW-0862">Zinc</keyword>
<dbReference type="Proteomes" id="UP001378592">
    <property type="component" value="Unassembled WGS sequence"/>
</dbReference>
<dbReference type="GO" id="GO:0006979">
    <property type="term" value="P:response to oxidative stress"/>
    <property type="evidence" value="ECO:0007669"/>
    <property type="project" value="InterPro"/>
</dbReference>
<feature type="signal peptide" evidence="6">
    <location>
        <begin position="1"/>
        <end position="24"/>
    </location>
</feature>
<dbReference type="EMBL" id="JAZDUA010000520">
    <property type="protein sequence ID" value="KAK7791598.1"/>
    <property type="molecule type" value="Genomic_DNA"/>
</dbReference>
<comment type="catalytic activity">
    <reaction evidence="5 6">
        <text>L-methionyl-[protein] + [thioredoxin]-disulfide + H2O = L-methionyl-(R)-S-oxide-[protein] + [thioredoxin]-dithiol</text>
        <dbReference type="Rhea" id="RHEA:24164"/>
        <dbReference type="Rhea" id="RHEA-COMP:10698"/>
        <dbReference type="Rhea" id="RHEA-COMP:10700"/>
        <dbReference type="Rhea" id="RHEA-COMP:12313"/>
        <dbReference type="Rhea" id="RHEA-COMP:12314"/>
        <dbReference type="ChEBI" id="CHEBI:15377"/>
        <dbReference type="ChEBI" id="CHEBI:16044"/>
        <dbReference type="ChEBI" id="CHEBI:29950"/>
        <dbReference type="ChEBI" id="CHEBI:45764"/>
        <dbReference type="ChEBI" id="CHEBI:50058"/>
        <dbReference type="EC" id="1.8.4.12"/>
    </reaction>
</comment>
<name>A0AAN9VHQ7_9ORTH</name>
<dbReference type="AlphaFoldDB" id="A0AAN9VHQ7"/>
<accession>A0AAN9VHQ7</accession>
<proteinExistence type="inferred from homology"/>
<comment type="cofactor">
    <cofactor evidence="6">
        <name>Zn(2+)</name>
        <dbReference type="ChEBI" id="CHEBI:29105"/>
    </cofactor>
    <text evidence="6">Binds 1 zinc ion per subunit.</text>
</comment>
<comment type="similarity">
    <text evidence="1 6">Belongs to the MsrB Met sulfoxide reductase family.</text>
</comment>
<dbReference type="SUPFAM" id="SSF51316">
    <property type="entry name" value="Mss4-like"/>
    <property type="match status" value="1"/>
</dbReference>
<evidence type="ECO:0000256" key="1">
    <source>
        <dbReference type="ARBA" id="ARBA00007174"/>
    </source>
</evidence>
<dbReference type="PROSITE" id="PS51790">
    <property type="entry name" value="MSRB"/>
    <property type="match status" value="1"/>
</dbReference>
<keyword evidence="4 6" id="KW-0560">Oxidoreductase</keyword>
<dbReference type="InterPro" id="IPR002579">
    <property type="entry name" value="Met_Sox_Rdtase_MsrB_dom"/>
</dbReference>
<reference evidence="8 9" key="1">
    <citation type="submission" date="2024-03" db="EMBL/GenBank/DDBJ databases">
        <title>The genome assembly and annotation of the cricket Gryllus longicercus Weissman &amp; Gray.</title>
        <authorList>
            <person name="Szrajer S."/>
            <person name="Gray D."/>
            <person name="Ylla G."/>
        </authorList>
    </citation>
    <scope>NUCLEOTIDE SEQUENCE [LARGE SCALE GENOMIC DNA]</scope>
    <source>
        <strain evidence="8">DAG 2021-001</strain>
        <tissue evidence="8">Whole body minus gut</tissue>
    </source>
</reference>
<feature type="chain" id="PRO_5042662102" description="Peptide-methionine (R)-S-oxide reductase" evidence="6">
    <location>
        <begin position="25"/>
        <end position="190"/>
    </location>
</feature>
<dbReference type="NCBIfam" id="TIGR00357">
    <property type="entry name" value="peptide-methionine (R)-S-oxide reductase MsrB"/>
    <property type="match status" value="1"/>
</dbReference>
<evidence type="ECO:0000256" key="6">
    <source>
        <dbReference type="RuleBase" id="RU365044"/>
    </source>
</evidence>
<keyword evidence="2 6" id="KW-0479">Metal-binding</keyword>
<dbReference type="FunFam" id="2.170.150.20:FF:000001">
    <property type="entry name" value="Peptide methionine sulfoxide reductase MsrB"/>
    <property type="match status" value="1"/>
</dbReference>
<evidence type="ECO:0000256" key="2">
    <source>
        <dbReference type="ARBA" id="ARBA00022723"/>
    </source>
</evidence>
<sequence>MSFQTQLMLMMALGVGTVTKEALGWQPLQGGGGGEYYAAVAESEPESSTPVLDEISGDFKNISDDEWEKKLSPLEFAVCRKAGTEHPNTGKYNSFYASGTYRCVCCGSALFSSESKFNSGSGWPSFHTAITNALEERHDESHGMVRTEVRCAKCDAHLGHVFKDGPLPTGDRYCINSVCMTFEPKDNTTD</sequence>
<evidence type="ECO:0000256" key="3">
    <source>
        <dbReference type="ARBA" id="ARBA00022833"/>
    </source>
</evidence>
<dbReference type="GO" id="GO:0005737">
    <property type="term" value="C:cytoplasm"/>
    <property type="evidence" value="ECO:0007669"/>
    <property type="project" value="TreeGrafter"/>
</dbReference>
<comment type="caution">
    <text evidence="8">The sequence shown here is derived from an EMBL/GenBank/DDBJ whole genome shotgun (WGS) entry which is preliminary data.</text>
</comment>
<dbReference type="InterPro" id="IPR028427">
    <property type="entry name" value="Met_Sox_Rdtase_MsrB"/>
</dbReference>
<keyword evidence="6" id="KW-0732">Signal</keyword>
<dbReference type="EC" id="1.8.4.12" evidence="6"/>
<dbReference type="InterPro" id="IPR011057">
    <property type="entry name" value="Mss4-like_sf"/>
</dbReference>
<evidence type="ECO:0000313" key="9">
    <source>
        <dbReference type="Proteomes" id="UP001378592"/>
    </source>
</evidence>
<dbReference type="PANTHER" id="PTHR10173:SF52">
    <property type="entry name" value="METHIONINE-R-SULFOXIDE REDUCTASE B1"/>
    <property type="match status" value="1"/>
</dbReference>
<gene>
    <name evidence="8" type="ORF">R5R35_002228</name>
</gene>
<dbReference type="GO" id="GO:0046872">
    <property type="term" value="F:metal ion binding"/>
    <property type="evidence" value="ECO:0007669"/>
    <property type="project" value="UniProtKB-KW"/>
</dbReference>
<evidence type="ECO:0000313" key="8">
    <source>
        <dbReference type="EMBL" id="KAK7791598.1"/>
    </source>
</evidence>
<organism evidence="8 9">
    <name type="scientific">Gryllus longicercus</name>
    <dbReference type="NCBI Taxonomy" id="2509291"/>
    <lineage>
        <taxon>Eukaryota</taxon>
        <taxon>Metazoa</taxon>
        <taxon>Ecdysozoa</taxon>
        <taxon>Arthropoda</taxon>
        <taxon>Hexapoda</taxon>
        <taxon>Insecta</taxon>
        <taxon>Pterygota</taxon>
        <taxon>Neoptera</taxon>
        <taxon>Polyneoptera</taxon>
        <taxon>Orthoptera</taxon>
        <taxon>Ensifera</taxon>
        <taxon>Gryllidea</taxon>
        <taxon>Grylloidea</taxon>
        <taxon>Gryllidae</taxon>
        <taxon>Gryllinae</taxon>
        <taxon>Gryllus</taxon>
    </lineage>
</organism>
<evidence type="ECO:0000256" key="5">
    <source>
        <dbReference type="ARBA" id="ARBA00048488"/>
    </source>
</evidence>
<evidence type="ECO:0000259" key="7">
    <source>
        <dbReference type="PROSITE" id="PS51790"/>
    </source>
</evidence>
<dbReference type="GO" id="GO:0033743">
    <property type="term" value="F:peptide-methionine (R)-S-oxide reductase activity"/>
    <property type="evidence" value="ECO:0007669"/>
    <property type="project" value="UniProtKB-EC"/>
</dbReference>
<protein>
    <recommendedName>
        <fullName evidence="6">Peptide-methionine (R)-S-oxide reductase</fullName>
        <ecNumber evidence="6">1.8.4.12</ecNumber>
    </recommendedName>
</protein>
<dbReference type="Pfam" id="PF01641">
    <property type="entry name" value="SelR"/>
    <property type="match status" value="1"/>
</dbReference>
<dbReference type="Gene3D" id="2.170.150.20">
    <property type="entry name" value="Peptide methionine sulfoxide reductase"/>
    <property type="match status" value="1"/>
</dbReference>